<proteinExistence type="inferred from homology"/>
<organism evidence="6 7">
    <name type="scientific">Candidatus Ryanbacteria bacterium RIFCSPLOWO2_02_FULL_45_11c</name>
    <dbReference type="NCBI Taxonomy" id="1802128"/>
    <lineage>
        <taxon>Bacteria</taxon>
        <taxon>Candidatus Ryaniibacteriota</taxon>
    </lineage>
</organism>
<dbReference type="SUPFAM" id="SSF50891">
    <property type="entry name" value="Cyclophilin-like"/>
    <property type="match status" value="1"/>
</dbReference>
<comment type="catalytic activity">
    <reaction evidence="3">
        <text>[protein]-peptidylproline (omega=180) = [protein]-peptidylproline (omega=0)</text>
        <dbReference type="Rhea" id="RHEA:16237"/>
        <dbReference type="Rhea" id="RHEA-COMP:10747"/>
        <dbReference type="Rhea" id="RHEA-COMP:10748"/>
        <dbReference type="ChEBI" id="CHEBI:83833"/>
        <dbReference type="ChEBI" id="CHEBI:83834"/>
        <dbReference type="EC" id="5.2.1.8"/>
    </reaction>
</comment>
<dbReference type="PROSITE" id="PS50072">
    <property type="entry name" value="CSA_PPIASE_2"/>
    <property type="match status" value="1"/>
</dbReference>
<sequence>MNLLLKYIIVLSVIMAAVFLLSRDGFSLLPEKDETVVPQENNMTQPQTTRADISTNFGVIVIELFPDAAPKTVENFIKLAESGFYNGTKFHRVIKDFMIQGGDPNSKDDDWADDGKGGPGYTFEDEFNEHKVVHGALAMANTAKPNTNGSQFFIVTAQAAPWLDGVHTVFGRVVGGMEVIDKIESVATNEQNHPLEDVVVERITMVK</sequence>
<evidence type="ECO:0000256" key="1">
    <source>
        <dbReference type="ARBA" id="ARBA00023110"/>
    </source>
</evidence>
<dbReference type="EMBL" id="MHNY01000041">
    <property type="protein sequence ID" value="OGZ54711.1"/>
    <property type="molecule type" value="Genomic_DNA"/>
</dbReference>
<keyword evidence="2 3" id="KW-0413">Isomerase</keyword>
<dbReference type="CDD" id="cd00317">
    <property type="entry name" value="cyclophilin"/>
    <property type="match status" value="1"/>
</dbReference>
<feature type="domain" description="PPIase cyclophilin-type" evidence="5">
    <location>
        <begin position="54"/>
        <end position="205"/>
    </location>
</feature>
<dbReference type="PANTHER" id="PTHR45625:SF4">
    <property type="entry name" value="PEPTIDYLPROLYL ISOMERASE DOMAIN AND WD REPEAT-CONTAINING PROTEIN 1"/>
    <property type="match status" value="1"/>
</dbReference>
<dbReference type="PROSITE" id="PS00170">
    <property type="entry name" value="CSA_PPIASE_1"/>
    <property type="match status" value="1"/>
</dbReference>
<keyword evidence="1 3" id="KW-0697">Rotamase</keyword>
<accession>A0A1G2GXK7</accession>
<dbReference type="GO" id="GO:0006457">
    <property type="term" value="P:protein folding"/>
    <property type="evidence" value="ECO:0007669"/>
    <property type="project" value="InterPro"/>
</dbReference>
<comment type="caution">
    <text evidence="6">The sequence shown here is derived from an EMBL/GenBank/DDBJ whole genome shotgun (WGS) entry which is preliminary data.</text>
</comment>
<keyword evidence="4" id="KW-1133">Transmembrane helix</keyword>
<dbReference type="EC" id="5.2.1.8" evidence="3"/>
<dbReference type="GO" id="GO:0003755">
    <property type="term" value="F:peptidyl-prolyl cis-trans isomerase activity"/>
    <property type="evidence" value="ECO:0007669"/>
    <property type="project" value="UniProtKB-UniRule"/>
</dbReference>
<dbReference type="InterPro" id="IPR020892">
    <property type="entry name" value="Cyclophilin-type_PPIase_CS"/>
</dbReference>
<comment type="function">
    <text evidence="3">PPIases accelerate the folding of proteins. It catalyzes the cis-trans isomerization of proline imidic peptide bonds in oligopeptides.</text>
</comment>
<dbReference type="Gene3D" id="2.40.100.10">
    <property type="entry name" value="Cyclophilin-like"/>
    <property type="match status" value="1"/>
</dbReference>
<evidence type="ECO:0000256" key="4">
    <source>
        <dbReference type="SAM" id="Phobius"/>
    </source>
</evidence>
<evidence type="ECO:0000313" key="7">
    <source>
        <dbReference type="Proteomes" id="UP000178186"/>
    </source>
</evidence>
<reference evidence="6 7" key="1">
    <citation type="journal article" date="2016" name="Nat. Commun.">
        <title>Thousands of microbial genomes shed light on interconnected biogeochemical processes in an aquifer system.</title>
        <authorList>
            <person name="Anantharaman K."/>
            <person name="Brown C.T."/>
            <person name="Hug L.A."/>
            <person name="Sharon I."/>
            <person name="Castelle C.J."/>
            <person name="Probst A.J."/>
            <person name="Thomas B.C."/>
            <person name="Singh A."/>
            <person name="Wilkins M.J."/>
            <person name="Karaoz U."/>
            <person name="Brodie E.L."/>
            <person name="Williams K.H."/>
            <person name="Hubbard S.S."/>
            <person name="Banfield J.F."/>
        </authorList>
    </citation>
    <scope>NUCLEOTIDE SEQUENCE [LARGE SCALE GENOMIC DNA]</scope>
</reference>
<dbReference type="STRING" id="1802128.A3H64_03980"/>
<feature type="transmembrane region" description="Helical" evidence="4">
    <location>
        <begin position="6"/>
        <end position="22"/>
    </location>
</feature>
<comment type="similarity">
    <text evidence="3">Belongs to the cyclophilin-type PPIase family.</text>
</comment>
<dbReference type="PANTHER" id="PTHR45625">
    <property type="entry name" value="PEPTIDYL-PROLYL CIS-TRANS ISOMERASE-RELATED"/>
    <property type="match status" value="1"/>
</dbReference>
<evidence type="ECO:0000256" key="3">
    <source>
        <dbReference type="RuleBase" id="RU363019"/>
    </source>
</evidence>
<keyword evidence="4" id="KW-0472">Membrane</keyword>
<dbReference type="AlphaFoldDB" id="A0A1G2GXK7"/>
<evidence type="ECO:0000313" key="6">
    <source>
        <dbReference type="EMBL" id="OGZ54711.1"/>
    </source>
</evidence>
<dbReference type="Proteomes" id="UP000178186">
    <property type="component" value="Unassembled WGS sequence"/>
</dbReference>
<protein>
    <recommendedName>
        <fullName evidence="3">Peptidyl-prolyl cis-trans isomerase</fullName>
        <shortName evidence="3">PPIase</shortName>
        <ecNumber evidence="3">5.2.1.8</ecNumber>
    </recommendedName>
</protein>
<dbReference type="InterPro" id="IPR002130">
    <property type="entry name" value="Cyclophilin-type_PPIase_dom"/>
</dbReference>
<dbReference type="InterPro" id="IPR029000">
    <property type="entry name" value="Cyclophilin-like_dom_sf"/>
</dbReference>
<evidence type="ECO:0000259" key="5">
    <source>
        <dbReference type="PROSITE" id="PS50072"/>
    </source>
</evidence>
<evidence type="ECO:0000256" key="2">
    <source>
        <dbReference type="ARBA" id="ARBA00023235"/>
    </source>
</evidence>
<keyword evidence="4" id="KW-0812">Transmembrane</keyword>
<name>A0A1G2GXK7_9BACT</name>
<dbReference type="InterPro" id="IPR044666">
    <property type="entry name" value="Cyclophilin_A-like"/>
</dbReference>
<dbReference type="PRINTS" id="PR00153">
    <property type="entry name" value="CSAPPISMRASE"/>
</dbReference>
<dbReference type="Pfam" id="PF00160">
    <property type="entry name" value="Pro_isomerase"/>
    <property type="match status" value="1"/>
</dbReference>
<gene>
    <name evidence="6" type="ORF">A3H64_03980</name>
</gene>